<dbReference type="EMBL" id="PEDP01000657">
    <property type="protein sequence ID" value="POS85281.1"/>
    <property type="molecule type" value="Genomic_DNA"/>
</dbReference>
<sequence>MMTSEVSARIRFLNESANLLFKSAPETSRYLMTKRNKLAWDNNVDIAETNLSKTCNACGTLMIIGWLGAISIEPGIPKRQKRQRKKVEIKKQQPRILIYECNTCHRKTRQNLGSRLITVKERKSLRISSLQTQCLPNKYESEPNTQNISMLASSTRKRRRTKKNTLETILEQKRKPQSSLFGLDLMDFLKKASSIISQSIEVDSNAALPNHLAWQNIFNDWDTIVANSNAFNFAIPLSVPSRIRQSLHQAHAAGKSSLSGSKSLDFAELYPSAAADLQIKIINKAVCFGQGLALMATFSSDGLKILFAGSYHNGNAYTWFEPHVSQETGEVDFQTFPNFLEALQAAFDDPDAYA</sequence>
<keyword evidence="2" id="KW-1185">Reference proteome</keyword>
<dbReference type="Pfam" id="PF04032">
    <property type="entry name" value="Rpr2"/>
    <property type="match status" value="1"/>
</dbReference>
<evidence type="ECO:0000313" key="2">
    <source>
        <dbReference type="Proteomes" id="UP000237438"/>
    </source>
</evidence>
<organism evidence="1 2">
    <name type="scientific">Erysiphe pulchra</name>
    <dbReference type="NCBI Taxonomy" id="225359"/>
    <lineage>
        <taxon>Eukaryota</taxon>
        <taxon>Fungi</taxon>
        <taxon>Dikarya</taxon>
        <taxon>Ascomycota</taxon>
        <taxon>Pezizomycotina</taxon>
        <taxon>Leotiomycetes</taxon>
        <taxon>Erysiphales</taxon>
        <taxon>Erysiphaceae</taxon>
        <taxon>Erysiphe</taxon>
    </lineage>
</organism>
<evidence type="ECO:0000313" key="1">
    <source>
        <dbReference type="EMBL" id="POS85281.1"/>
    </source>
</evidence>
<dbReference type="InterPro" id="IPR007175">
    <property type="entry name" value="Rpr2/Snm1/Rpp21"/>
</dbReference>
<accession>A0A2S4PTC8</accession>
<dbReference type="GO" id="GO:0005655">
    <property type="term" value="C:nucleolar ribonuclease P complex"/>
    <property type="evidence" value="ECO:0007669"/>
    <property type="project" value="TreeGrafter"/>
</dbReference>
<dbReference type="GO" id="GO:0008033">
    <property type="term" value="P:tRNA processing"/>
    <property type="evidence" value="ECO:0007669"/>
    <property type="project" value="TreeGrafter"/>
</dbReference>
<proteinExistence type="predicted"/>
<dbReference type="PANTHER" id="PTHR14742">
    <property type="entry name" value="RIBONUCLEASE P SUBUNIT P21"/>
    <property type="match status" value="1"/>
</dbReference>
<dbReference type="PANTHER" id="PTHR14742:SF3">
    <property type="entry name" value="RIBONUCLEASE MRP PROTEIN SUBUNIT SNM1"/>
    <property type="match status" value="1"/>
</dbReference>
<feature type="non-terminal residue" evidence="1">
    <location>
        <position position="354"/>
    </location>
</feature>
<dbReference type="Proteomes" id="UP000237438">
    <property type="component" value="Unassembled WGS sequence"/>
</dbReference>
<dbReference type="AlphaFoldDB" id="A0A2S4PTC8"/>
<name>A0A2S4PTC8_9PEZI</name>
<dbReference type="OrthoDB" id="438080at2759"/>
<protein>
    <submittedName>
        <fullName evidence="1">Uncharacterized protein</fullName>
    </submittedName>
</protein>
<reference evidence="1 2" key="1">
    <citation type="submission" date="2017-10" db="EMBL/GenBank/DDBJ databases">
        <title>Development of genomic resources for the powdery mildew, Erysiphe pulchra.</title>
        <authorList>
            <person name="Wadl P.A."/>
            <person name="Mack B.M."/>
            <person name="Moore G."/>
            <person name="Beltz S.B."/>
        </authorList>
    </citation>
    <scope>NUCLEOTIDE SEQUENCE [LARGE SCALE GENOMIC DNA]</scope>
    <source>
        <strain evidence="1">Cflorida</strain>
    </source>
</reference>
<comment type="caution">
    <text evidence="1">The sequence shown here is derived from an EMBL/GenBank/DDBJ whole genome shotgun (WGS) entry which is preliminary data.</text>
</comment>
<gene>
    <name evidence="1" type="ORF">EPUL_004032</name>
</gene>
<dbReference type="STRING" id="225359.A0A2S4PTC8"/>